<dbReference type="OrthoDB" id="663247at2"/>
<dbReference type="GO" id="GO:0003677">
    <property type="term" value="F:DNA binding"/>
    <property type="evidence" value="ECO:0007669"/>
    <property type="project" value="InterPro"/>
</dbReference>
<dbReference type="AlphaFoldDB" id="A0A1I0S9E4"/>
<sequence length="216" mass="24928">MNVPHILFRVNKKILILTASSRQFSTLNKRIWYLMQEHIKNIIDDDPVAFETVFKLSHKKIYAYYIKKTASTELADELTQLAFIKLWRFRHTLTADISLDIQLFRIAKTTLLDHFKKVATEERNLRSYYRDHAPDTAVSPVTYEANEQLSAILDRLPPTRRQVFILSRIEGYSYAEIAARLSISPRTVEKHISLALKQLGGYAGATIVICLAHHIS</sequence>
<keyword evidence="3" id="KW-0731">Sigma factor</keyword>
<dbReference type="InterPro" id="IPR007627">
    <property type="entry name" value="RNA_pol_sigma70_r2"/>
</dbReference>
<evidence type="ECO:0000259" key="5">
    <source>
        <dbReference type="SMART" id="SM00421"/>
    </source>
</evidence>
<dbReference type="InterPro" id="IPR014284">
    <property type="entry name" value="RNA_pol_sigma-70_dom"/>
</dbReference>
<dbReference type="InterPro" id="IPR013325">
    <property type="entry name" value="RNA_pol_sigma_r2"/>
</dbReference>
<dbReference type="InterPro" id="IPR013249">
    <property type="entry name" value="RNA_pol_sigma70_r4_t2"/>
</dbReference>
<dbReference type="PANTHER" id="PTHR43133">
    <property type="entry name" value="RNA POLYMERASE ECF-TYPE SIGMA FACTO"/>
    <property type="match status" value="1"/>
</dbReference>
<dbReference type="CDD" id="cd06171">
    <property type="entry name" value="Sigma70_r4"/>
    <property type="match status" value="1"/>
</dbReference>
<dbReference type="GO" id="GO:0006352">
    <property type="term" value="P:DNA-templated transcription initiation"/>
    <property type="evidence" value="ECO:0007669"/>
    <property type="project" value="InterPro"/>
</dbReference>
<dbReference type="SUPFAM" id="SSF88946">
    <property type="entry name" value="Sigma2 domain of RNA polymerase sigma factors"/>
    <property type="match status" value="1"/>
</dbReference>
<dbReference type="Pfam" id="PF04542">
    <property type="entry name" value="Sigma70_r2"/>
    <property type="match status" value="1"/>
</dbReference>
<evidence type="ECO:0000256" key="3">
    <source>
        <dbReference type="ARBA" id="ARBA00023082"/>
    </source>
</evidence>
<dbReference type="InterPro" id="IPR039425">
    <property type="entry name" value="RNA_pol_sigma-70-like"/>
</dbReference>
<organism evidence="6 7">
    <name type="scientific">Chitinophaga arvensicola</name>
    <dbReference type="NCBI Taxonomy" id="29529"/>
    <lineage>
        <taxon>Bacteria</taxon>
        <taxon>Pseudomonadati</taxon>
        <taxon>Bacteroidota</taxon>
        <taxon>Chitinophagia</taxon>
        <taxon>Chitinophagales</taxon>
        <taxon>Chitinophagaceae</taxon>
        <taxon>Chitinophaga</taxon>
    </lineage>
</organism>
<dbReference type="STRING" id="29529.SAMN04488122_5170"/>
<dbReference type="SUPFAM" id="SSF88659">
    <property type="entry name" value="Sigma3 and sigma4 domains of RNA polymerase sigma factors"/>
    <property type="match status" value="1"/>
</dbReference>
<dbReference type="InterPro" id="IPR036388">
    <property type="entry name" value="WH-like_DNA-bd_sf"/>
</dbReference>
<dbReference type="Gene3D" id="1.10.1740.10">
    <property type="match status" value="1"/>
</dbReference>
<gene>
    <name evidence="6" type="ORF">SAMN04488122_5170</name>
</gene>
<dbReference type="PANTHER" id="PTHR43133:SF46">
    <property type="entry name" value="RNA POLYMERASE SIGMA-70 FACTOR ECF SUBFAMILY"/>
    <property type="match status" value="1"/>
</dbReference>
<dbReference type="Pfam" id="PF08281">
    <property type="entry name" value="Sigma70_r4_2"/>
    <property type="match status" value="1"/>
</dbReference>
<dbReference type="InterPro" id="IPR013324">
    <property type="entry name" value="RNA_pol_sigma_r3/r4-like"/>
</dbReference>
<reference evidence="7" key="1">
    <citation type="submission" date="2016-10" db="EMBL/GenBank/DDBJ databases">
        <authorList>
            <person name="Varghese N."/>
            <person name="Submissions S."/>
        </authorList>
    </citation>
    <scope>NUCLEOTIDE SEQUENCE [LARGE SCALE GENOMIC DNA]</scope>
    <source>
        <strain evidence="7">DSM 3695</strain>
    </source>
</reference>
<evidence type="ECO:0000313" key="7">
    <source>
        <dbReference type="Proteomes" id="UP000199310"/>
    </source>
</evidence>
<keyword evidence="7" id="KW-1185">Reference proteome</keyword>
<dbReference type="Gene3D" id="1.10.10.10">
    <property type="entry name" value="Winged helix-like DNA-binding domain superfamily/Winged helix DNA-binding domain"/>
    <property type="match status" value="1"/>
</dbReference>
<name>A0A1I0S9E4_9BACT</name>
<keyword evidence="4" id="KW-0804">Transcription</keyword>
<proteinExistence type="inferred from homology"/>
<comment type="similarity">
    <text evidence="1">Belongs to the sigma-70 factor family. ECF subfamily.</text>
</comment>
<dbReference type="GO" id="GO:0016987">
    <property type="term" value="F:sigma factor activity"/>
    <property type="evidence" value="ECO:0007669"/>
    <property type="project" value="UniProtKB-KW"/>
</dbReference>
<dbReference type="Proteomes" id="UP000199310">
    <property type="component" value="Unassembled WGS sequence"/>
</dbReference>
<dbReference type="InterPro" id="IPR000792">
    <property type="entry name" value="Tscrpt_reg_LuxR_C"/>
</dbReference>
<evidence type="ECO:0000256" key="1">
    <source>
        <dbReference type="ARBA" id="ARBA00010641"/>
    </source>
</evidence>
<evidence type="ECO:0000256" key="2">
    <source>
        <dbReference type="ARBA" id="ARBA00023015"/>
    </source>
</evidence>
<protein>
    <submittedName>
        <fullName evidence="6">RNA polymerase sigma-70 factor, ECF subfamily</fullName>
    </submittedName>
</protein>
<evidence type="ECO:0000256" key="4">
    <source>
        <dbReference type="ARBA" id="ARBA00023163"/>
    </source>
</evidence>
<dbReference type="SMART" id="SM00421">
    <property type="entry name" value="HTH_LUXR"/>
    <property type="match status" value="1"/>
</dbReference>
<evidence type="ECO:0000313" key="6">
    <source>
        <dbReference type="EMBL" id="SEW52846.1"/>
    </source>
</evidence>
<accession>A0A1I0S9E4</accession>
<keyword evidence="2" id="KW-0805">Transcription regulation</keyword>
<dbReference type="NCBIfam" id="TIGR02937">
    <property type="entry name" value="sigma70-ECF"/>
    <property type="match status" value="1"/>
</dbReference>
<dbReference type="EMBL" id="FOJG01000002">
    <property type="protein sequence ID" value="SEW52846.1"/>
    <property type="molecule type" value="Genomic_DNA"/>
</dbReference>
<feature type="domain" description="HTH luxR-type" evidence="5">
    <location>
        <begin position="155"/>
        <end position="211"/>
    </location>
</feature>